<organism evidence="3 4">
    <name type="scientific">Plakobranchus ocellatus</name>
    <dbReference type="NCBI Taxonomy" id="259542"/>
    <lineage>
        <taxon>Eukaryota</taxon>
        <taxon>Metazoa</taxon>
        <taxon>Spiralia</taxon>
        <taxon>Lophotrochozoa</taxon>
        <taxon>Mollusca</taxon>
        <taxon>Gastropoda</taxon>
        <taxon>Heterobranchia</taxon>
        <taxon>Euthyneura</taxon>
        <taxon>Panpulmonata</taxon>
        <taxon>Sacoglossa</taxon>
        <taxon>Placobranchoidea</taxon>
        <taxon>Plakobranchidae</taxon>
        <taxon>Plakobranchus</taxon>
    </lineage>
</organism>
<proteinExistence type="predicted"/>
<name>A0AAV4BK17_9GAST</name>
<evidence type="ECO:0000256" key="1">
    <source>
        <dbReference type="SAM" id="MobiDB-lite"/>
    </source>
</evidence>
<feature type="compositionally biased region" description="Basic and acidic residues" evidence="1">
    <location>
        <begin position="116"/>
        <end position="130"/>
    </location>
</feature>
<dbReference type="Proteomes" id="UP000735302">
    <property type="component" value="Unassembled WGS sequence"/>
</dbReference>
<sequence>MKAGETFELEHRTYVKSSLVQGQFSIQKDRSRECRAKVFLPRSTSTPHPTPAQNPYLQGNGDIGIGVWQPDIESGNQRDNDQLGGNGDKGPSHNGYETVNIEAGGSGDQGAGSSREGPRFDNSRGEKEGDTSGGGGGGKDGAVGLQSGPSAMTLLLVAVSVVLSTSGVISKTMLRTSKLGHMMNIT</sequence>
<gene>
    <name evidence="3" type="ORF">PoB_004632500</name>
</gene>
<feature type="compositionally biased region" description="Polar residues" evidence="1">
    <location>
        <begin position="42"/>
        <end position="57"/>
    </location>
</feature>
<protein>
    <submittedName>
        <fullName evidence="3">Uncharacterized protein</fullName>
    </submittedName>
</protein>
<feature type="region of interest" description="Disordered" evidence="1">
    <location>
        <begin position="39"/>
        <end position="145"/>
    </location>
</feature>
<keyword evidence="2" id="KW-0472">Membrane</keyword>
<feature type="compositionally biased region" description="Gly residues" evidence="1">
    <location>
        <begin position="131"/>
        <end position="141"/>
    </location>
</feature>
<evidence type="ECO:0000313" key="3">
    <source>
        <dbReference type="EMBL" id="GFO19820.1"/>
    </source>
</evidence>
<dbReference type="EMBL" id="BLXT01005114">
    <property type="protein sequence ID" value="GFO19820.1"/>
    <property type="molecule type" value="Genomic_DNA"/>
</dbReference>
<keyword evidence="4" id="KW-1185">Reference proteome</keyword>
<keyword evidence="2" id="KW-1133">Transmembrane helix</keyword>
<comment type="caution">
    <text evidence="3">The sequence shown here is derived from an EMBL/GenBank/DDBJ whole genome shotgun (WGS) entry which is preliminary data.</text>
</comment>
<keyword evidence="2" id="KW-0812">Transmembrane</keyword>
<evidence type="ECO:0000256" key="2">
    <source>
        <dbReference type="SAM" id="Phobius"/>
    </source>
</evidence>
<feature type="transmembrane region" description="Helical" evidence="2">
    <location>
        <begin position="154"/>
        <end position="174"/>
    </location>
</feature>
<evidence type="ECO:0000313" key="4">
    <source>
        <dbReference type="Proteomes" id="UP000735302"/>
    </source>
</evidence>
<dbReference type="AlphaFoldDB" id="A0AAV4BK17"/>
<accession>A0AAV4BK17</accession>
<reference evidence="3 4" key="1">
    <citation type="journal article" date="2021" name="Elife">
        <title>Chloroplast acquisition without the gene transfer in kleptoplastic sea slugs, Plakobranchus ocellatus.</title>
        <authorList>
            <person name="Maeda T."/>
            <person name="Takahashi S."/>
            <person name="Yoshida T."/>
            <person name="Shimamura S."/>
            <person name="Takaki Y."/>
            <person name="Nagai Y."/>
            <person name="Toyoda A."/>
            <person name="Suzuki Y."/>
            <person name="Arimoto A."/>
            <person name="Ishii H."/>
            <person name="Satoh N."/>
            <person name="Nishiyama T."/>
            <person name="Hasebe M."/>
            <person name="Maruyama T."/>
            <person name="Minagawa J."/>
            <person name="Obokata J."/>
            <person name="Shigenobu S."/>
        </authorList>
    </citation>
    <scope>NUCLEOTIDE SEQUENCE [LARGE SCALE GENOMIC DNA]</scope>
</reference>